<dbReference type="InParanoid" id="A0A2H3CX33"/>
<accession>A0A2H3CX33</accession>
<feature type="domain" description="Pyridoxamine kinase/Phosphomethylpyrimidine kinase" evidence="2">
    <location>
        <begin position="115"/>
        <end position="187"/>
    </location>
</feature>
<name>A0A2H3CX33_ARMGA</name>
<organism evidence="3 4">
    <name type="scientific">Armillaria gallica</name>
    <name type="common">Bulbous honey fungus</name>
    <name type="synonym">Armillaria bulbosa</name>
    <dbReference type="NCBI Taxonomy" id="47427"/>
    <lineage>
        <taxon>Eukaryota</taxon>
        <taxon>Fungi</taxon>
        <taxon>Dikarya</taxon>
        <taxon>Basidiomycota</taxon>
        <taxon>Agaricomycotina</taxon>
        <taxon>Agaricomycetes</taxon>
        <taxon>Agaricomycetidae</taxon>
        <taxon>Agaricales</taxon>
        <taxon>Marasmiineae</taxon>
        <taxon>Physalacriaceae</taxon>
        <taxon>Armillaria</taxon>
    </lineage>
</organism>
<feature type="domain" description="Thiaminase-2/PQQC" evidence="1">
    <location>
        <begin position="391"/>
        <end position="510"/>
    </location>
</feature>
<dbReference type="Gene3D" id="1.20.910.10">
    <property type="entry name" value="Heme oxygenase-like"/>
    <property type="match status" value="2"/>
</dbReference>
<dbReference type="EMBL" id="KZ293678">
    <property type="protein sequence ID" value="PBK87591.1"/>
    <property type="molecule type" value="Genomic_DNA"/>
</dbReference>
<evidence type="ECO:0000313" key="4">
    <source>
        <dbReference type="Proteomes" id="UP000217790"/>
    </source>
</evidence>
<dbReference type="Pfam" id="PF08543">
    <property type="entry name" value="Phos_pyr_kin"/>
    <property type="match status" value="2"/>
</dbReference>
<sequence length="512" mass="56581">MFHSLPRVQARTHQSLTVIESKSVGQMSINLTAEALHWLFSVTSNPTVQSIVIQSVGGLPMASEEGLVALRGDERAMDYLQNSFLDRVQGKDSYYKLVPETAFELGRLLRMTRSVCVSTSGHSLLNLDAIDVMVKELFPLATLITPNKSEAELLGYVSGLQGFLHSVRSGPKAILLKGGHVTATLADVDRVSSAHPEISVVRDGLFGENMEILHVEKDLSGVELVVDMLYENNCAVTILARPRIDSTSTHGTGCMLSAAIACGLAQGLSLLEATKAGASYTHMGIENAVPFGKGHGPLNHFHSIAKIPIPSNPYPFTKLLIRENLVIWKDYVEHDFVKRLAQGVLARESFVHFVKQDYHYLKYYARAYGLLAAKSTTFPAIESATRTILNSTATMAYGGYLLDIGLQGDRIKLLMALLACLLGYGEVKLWIKKEAAKPGSLAKLEGNPYLHWIEDYSGPEIRTRLDWEWVQTIEACAMADPPSPARNKDWCEVWRKCTRLEKGFWNMAMQKS</sequence>
<feature type="domain" description="Pyridoxamine kinase/Phosphomethylpyrimidine kinase" evidence="2">
    <location>
        <begin position="224"/>
        <end position="299"/>
    </location>
</feature>
<feature type="domain" description="Thiaminase-2/PQQC" evidence="1">
    <location>
        <begin position="327"/>
        <end position="386"/>
    </location>
</feature>
<dbReference type="PANTHER" id="PTHR20858">
    <property type="entry name" value="PHOSPHOMETHYLPYRIMIDINE KINASE"/>
    <property type="match status" value="1"/>
</dbReference>
<dbReference type="SUPFAM" id="SSF53613">
    <property type="entry name" value="Ribokinase-like"/>
    <property type="match status" value="1"/>
</dbReference>
<dbReference type="OMA" id="YERESNA"/>
<keyword evidence="4" id="KW-1185">Reference proteome</keyword>
<dbReference type="GO" id="GO:0008902">
    <property type="term" value="F:hydroxymethylpyrimidine kinase activity"/>
    <property type="evidence" value="ECO:0007669"/>
    <property type="project" value="TreeGrafter"/>
</dbReference>
<evidence type="ECO:0000259" key="2">
    <source>
        <dbReference type="Pfam" id="PF08543"/>
    </source>
</evidence>
<dbReference type="Proteomes" id="UP000217790">
    <property type="component" value="Unassembled WGS sequence"/>
</dbReference>
<dbReference type="GO" id="GO:0008972">
    <property type="term" value="F:phosphomethylpyrimidine kinase activity"/>
    <property type="evidence" value="ECO:0007669"/>
    <property type="project" value="TreeGrafter"/>
</dbReference>
<evidence type="ECO:0000313" key="3">
    <source>
        <dbReference type="EMBL" id="PBK87591.1"/>
    </source>
</evidence>
<dbReference type="InterPro" id="IPR013749">
    <property type="entry name" value="PM/HMP-P_kinase-1"/>
</dbReference>
<dbReference type="GO" id="GO:0005829">
    <property type="term" value="C:cytosol"/>
    <property type="evidence" value="ECO:0007669"/>
    <property type="project" value="TreeGrafter"/>
</dbReference>
<dbReference type="Pfam" id="PF03070">
    <property type="entry name" value="TENA_THI-4"/>
    <property type="match status" value="2"/>
</dbReference>
<dbReference type="GO" id="GO:0009228">
    <property type="term" value="P:thiamine biosynthetic process"/>
    <property type="evidence" value="ECO:0007669"/>
    <property type="project" value="TreeGrafter"/>
</dbReference>
<dbReference type="AlphaFoldDB" id="A0A2H3CX33"/>
<proteinExistence type="predicted"/>
<dbReference type="Gene3D" id="3.40.1190.20">
    <property type="match status" value="1"/>
</dbReference>
<gene>
    <name evidence="3" type="ORF">ARMGADRAFT_1047647</name>
</gene>
<dbReference type="PANTHER" id="PTHR20858:SF17">
    <property type="entry name" value="HYDROXYMETHYLPYRIMIDINE_PHOSPHOMETHYLPYRIMIDINE KINASE THI20-RELATED"/>
    <property type="match status" value="1"/>
</dbReference>
<dbReference type="CDD" id="cd19367">
    <property type="entry name" value="TenA_C_ScTHI20-like"/>
    <property type="match status" value="1"/>
</dbReference>
<dbReference type="FunCoup" id="A0A2H3CX33">
    <property type="interactions" value="272"/>
</dbReference>
<dbReference type="InterPro" id="IPR004305">
    <property type="entry name" value="Thiaminase-2/PQQC"/>
</dbReference>
<reference evidence="4" key="1">
    <citation type="journal article" date="2017" name="Nat. Ecol. Evol.">
        <title>Genome expansion and lineage-specific genetic innovations in the forest pathogenic fungi Armillaria.</title>
        <authorList>
            <person name="Sipos G."/>
            <person name="Prasanna A.N."/>
            <person name="Walter M.C."/>
            <person name="O'Connor E."/>
            <person name="Balint B."/>
            <person name="Krizsan K."/>
            <person name="Kiss B."/>
            <person name="Hess J."/>
            <person name="Varga T."/>
            <person name="Slot J."/>
            <person name="Riley R."/>
            <person name="Boka B."/>
            <person name="Rigling D."/>
            <person name="Barry K."/>
            <person name="Lee J."/>
            <person name="Mihaltcheva S."/>
            <person name="LaButti K."/>
            <person name="Lipzen A."/>
            <person name="Waldron R."/>
            <person name="Moloney N.M."/>
            <person name="Sperisen C."/>
            <person name="Kredics L."/>
            <person name="Vagvoelgyi C."/>
            <person name="Patrignani A."/>
            <person name="Fitzpatrick D."/>
            <person name="Nagy I."/>
            <person name="Doyle S."/>
            <person name="Anderson J.B."/>
            <person name="Grigoriev I.V."/>
            <person name="Gueldener U."/>
            <person name="Muensterkoetter M."/>
            <person name="Nagy L.G."/>
        </authorList>
    </citation>
    <scope>NUCLEOTIDE SEQUENCE [LARGE SCALE GENOMIC DNA]</scope>
    <source>
        <strain evidence="4">Ar21-2</strain>
    </source>
</reference>
<dbReference type="STRING" id="47427.A0A2H3CX33"/>
<dbReference type="InterPro" id="IPR016084">
    <property type="entry name" value="Haem_Oase-like_multi-hlx"/>
</dbReference>
<dbReference type="OrthoDB" id="10028886at2759"/>
<evidence type="ECO:0000259" key="1">
    <source>
        <dbReference type="Pfam" id="PF03070"/>
    </source>
</evidence>
<dbReference type="SUPFAM" id="SSF48613">
    <property type="entry name" value="Heme oxygenase-like"/>
    <property type="match status" value="1"/>
</dbReference>
<dbReference type="InterPro" id="IPR029056">
    <property type="entry name" value="Ribokinase-like"/>
</dbReference>
<protein>
    <submittedName>
        <fullName evidence="3">Heme oxygenase-like protein</fullName>
    </submittedName>
</protein>